<dbReference type="GO" id="GO:0005524">
    <property type="term" value="F:ATP binding"/>
    <property type="evidence" value="ECO:0007669"/>
    <property type="project" value="UniProtKB-KW"/>
</dbReference>
<evidence type="ECO:0000256" key="3">
    <source>
        <dbReference type="ARBA" id="ARBA00022490"/>
    </source>
</evidence>
<dbReference type="InterPro" id="IPR007111">
    <property type="entry name" value="NACHT_NTPase"/>
</dbReference>
<dbReference type="AlphaFoldDB" id="A0A7D9DX92"/>
<evidence type="ECO:0000256" key="1">
    <source>
        <dbReference type="ARBA" id="ARBA00004496"/>
    </source>
</evidence>
<organism evidence="9 10">
    <name type="scientific">Paramuricea clavata</name>
    <name type="common">Red gorgonian</name>
    <name type="synonym">Violescent sea-whip</name>
    <dbReference type="NCBI Taxonomy" id="317549"/>
    <lineage>
        <taxon>Eukaryota</taxon>
        <taxon>Metazoa</taxon>
        <taxon>Cnidaria</taxon>
        <taxon>Anthozoa</taxon>
        <taxon>Octocorallia</taxon>
        <taxon>Malacalcyonacea</taxon>
        <taxon>Plexauridae</taxon>
        <taxon>Paramuricea</taxon>
    </lineage>
</organism>
<dbReference type="InterPro" id="IPR050637">
    <property type="entry name" value="NLRP_innate_immun_reg"/>
</dbReference>
<accession>A0A7D9DX92</accession>
<dbReference type="InterPro" id="IPR038359">
    <property type="entry name" value="Connexin_N_sf"/>
</dbReference>
<dbReference type="SUPFAM" id="SSF52047">
    <property type="entry name" value="RNI-like"/>
    <property type="match status" value="1"/>
</dbReference>
<keyword evidence="6" id="KW-0067">ATP-binding</keyword>
<dbReference type="InterPro" id="IPR001611">
    <property type="entry name" value="Leu-rich_rpt"/>
</dbReference>
<dbReference type="Gene3D" id="3.80.10.10">
    <property type="entry name" value="Ribonuclease Inhibitor"/>
    <property type="match status" value="1"/>
</dbReference>
<dbReference type="PANTHER" id="PTHR45690">
    <property type="entry name" value="NACHT, LRR AND PYD DOMAINS-CONTAINING PROTEIN 12"/>
    <property type="match status" value="1"/>
</dbReference>
<dbReference type="GO" id="GO:0005829">
    <property type="term" value="C:cytosol"/>
    <property type="evidence" value="ECO:0007669"/>
    <property type="project" value="UniProtKB-SubCell"/>
</dbReference>
<evidence type="ECO:0000256" key="6">
    <source>
        <dbReference type="ARBA" id="ARBA00022840"/>
    </source>
</evidence>
<evidence type="ECO:0000256" key="2">
    <source>
        <dbReference type="ARBA" id="ARBA00008665"/>
    </source>
</evidence>
<dbReference type="Gene3D" id="3.40.50.300">
    <property type="entry name" value="P-loop containing nucleotide triphosphate hydrolases"/>
    <property type="match status" value="1"/>
</dbReference>
<dbReference type="InterPro" id="IPR027417">
    <property type="entry name" value="P-loop_NTPase"/>
</dbReference>
<dbReference type="PANTHER" id="PTHR45690:SF19">
    <property type="entry name" value="NACHT, LRR AND PYD DOMAINS-CONTAINING PROTEIN 3"/>
    <property type="match status" value="1"/>
</dbReference>
<keyword evidence="5" id="KW-0547">Nucleotide-binding</keyword>
<sequence>MQNCVEYLPRKSFNVYDVVLLKLFGLFAVVVISISGFLAFDTSFHCYDKTISKTKEASLIKDINIKCSLEYQEKFLFILPMYAMFILNFGIVFALSIIYAYLVKHRVEKFDYPTRMTTSNNDGDENQEMLPSPNHGQNPRDIRECLGRFSTFSIYVVYLLVARIIPLLVFALWILYPAQFPKDFSCPWPLDMQGKGTSNFNVTLNSRNNLTIIDCTNPIGGKSKTLVYIVATVDVFLVTVTFLELGYLAWLTLNDRDFMTDQEFCTVYLLRKRKRIRKLVNKVRERFNPDDEEVFQLKDDFGGPEISMRPLEDIYVNVVIQEERELLNAYPREFKRHEIYQCHLRTPRTVTKLTSTADIFKPTKDGEKQAYPRAILVIGRPGIGKTMLTRKLLHQWKRQEDEFWHEKIVIVLQFRAFCKENNVTLREMLAYGEGLSPHGFNAVYETTLSNPTKTVLIFDGLDELNVDDELLGARTKAINDLGEKMPVFIIFKKLLCGKLLPGVTVLTTSRPTAQRVFQKLKFDRTVEILGFFEEQIKEYVFKFCEKSATAKLIWNEIQGSPEMRSLCYIPVNSYIICLTLKESVDNDVEDELQFYEGLNSNILGTITQLYKRAVKVLLYRHHPEYKLKPRPPDYLKSPFPKELENELMKLKKIAENGISQDKLIFEKPTADEFRTLANSGFFYQLPHKERNLFCFLHLTLQEFLAASKVVDDMDKVVQFLDDHVKDPKWHLVIQFVAGLVGDKIREEPREYKNQKVLGDIQKRLEEWTFLLGTEDDDIALLGIKCLYELQDIDIMKSISRKYLAEGDGELVLQGLNIAAVDSTALFTFFGNSKNLKQLAFFQCTIQDNCIYHFKSLLNTAGNTITSFKWILGRLADIAVEYLGDALKSKNCKLTELVLGGNEITDQGVEYLREALKSENCKLTKLYLGRNEITDQGVEYLSEALKNRNCKLTKLYLGDNEITDQGVEYLSEALKSKNCKLTKLYLGPNEITDQGVEYLSEALKSKHCKLIKLYLDGNEITNQGVEYLSEALKSKNCKLTELDLRRNKITDQGFGYLSQTSSKR</sequence>
<evidence type="ECO:0000256" key="7">
    <source>
        <dbReference type="SAM" id="MobiDB-lite"/>
    </source>
</evidence>
<dbReference type="Pfam" id="PF13516">
    <property type="entry name" value="LRR_6"/>
    <property type="match status" value="6"/>
</dbReference>
<keyword evidence="4" id="KW-0677">Repeat</keyword>
<feature type="transmembrane region" description="Helical" evidence="8">
    <location>
        <begin position="20"/>
        <end position="40"/>
    </location>
</feature>
<dbReference type="SMART" id="SM00365">
    <property type="entry name" value="LRR_SD22"/>
    <property type="match status" value="6"/>
</dbReference>
<dbReference type="Gene3D" id="1.20.1440.80">
    <property type="entry name" value="Gap junction channel protein cysteine-rich domain"/>
    <property type="match status" value="1"/>
</dbReference>
<dbReference type="Pfam" id="PF05729">
    <property type="entry name" value="NACHT"/>
    <property type="match status" value="1"/>
</dbReference>
<dbReference type="SMART" id="SM00382">
    <property type="entry name" value="AAA"/>
    <property type="match status" value="1"/>
</dbReference>
<evidence type="ECO:0000313" key="10">
    <source>
        <dbReference type="Proteomes" id="UP001152795"/>
    </source>
</evidence>
<feature type="transmembrane region" description="Helical" evidence="8">
    <location>
        <begin position="75"/>
        <end position="102"/>
    </location>
</feature>
<evidence type="ECO:0000256" key="4">
    <source>
        <dbReference type="ARBA" id="ARBA00022737"/>
    </source>
</evidence>
<proteinExistence type="inferred from homology"/>
<comment type="subcellular location">
    <subcellularLocation>
        <location evidence="1">Cytoplasm</location>
    </subcellularLocation>
</comment>
<keyword evidence="8" id="KW-1133">Transmembrane helix</keyword>
<keyword evidence="10" id="KW-1185">Reference proteome</keyword>
<keyword evidence="8" id="KW-0472">Membrane</keyword>
<dbReference type="InterPro" id="IPR032675">
    <property type="entry name" value="LRR_dom_sf"/>
</dbReference>
<protein>
    <submittedName>
        <fullName evidence="9">NACHT, LRR and PYD domains-containing 14-like</fullName>
    </submittedName>
</protein>
<dbReference type="SMART" id="SM00368">
    <property type="entry name" value="LRR_RI"/>
    <property type="match status" value="6"/>
</dbReference>
<feature type="transmembrane region" description="Helical" evidence="8">
    <location>
        <begin position="152"/>
        <end position="175"/>
    </location>
</feature>
<evidence type="ECO:0000256" key="8">
    <source>
        <dbReference type="SAM" id="Phobius"/>
    </source>
</evidence>
<dbReference type="SUPFAM" id="SSF52540">
    <property type="entry name" value="P-loop containing nucleoside triphosphate hydrolases"/>
    <property type="match status" value="1"/>
</dbReference>
<comment type="caution">
    <text evidence="9">The sequence shown here is derived from an EMBL/GenBank/DDBJ whole genome shotgun (WGS) entry which is preliminary data.</text>
</comment>
<comment type="similarity">
    <text evidence="2">Belongs to the NLRP family.</text>
</comment>
<name>A0A7D9DX92_PARCT</name>
<dbReference type="InterPro" id="IPR003593">
    <property type="entry name" value="AAA+_ATPase"/>
</dbReference>
<dbReference type="OrthoDB" id="5988799at2759"/>
<dbReference type="EMBL" id="CACRXK020002710">
    <property type="protein sequence ID" value="CAB3995685.1"/>
    <property type="molecule type" value="Genomic_DNA"/>
</dbReference>
<keyword evidence="3" id="KW-0963">Cytoplasm</keyword>
<dbReference type="Proteomes" id="UP001152795">
    <property type="component" value="Unassembled WGS sequence"/>
</dbReference>
<keyword evidence="8" id="KW-0812">Transmembrane</keyword>
<reference evidence="9" key="1">
    <citation type="submission" date="2020-04" db="EMBL/GenBank/DDBJ databases">
        <authorList>
            <person name="Alioto T."/>
            <person name="Alioto T."/>
            <person name="Gomez Garrido J."/>
        </authorList>
    </citation>
    <scope>NUCLEOTIDE SEQUENCE</scope>
    <source>
        <strain evidence="9">A484AB</strain>
    </source>
</reference>
<gene>
    <name evidence="9" type="ORF">PACLA_8A060246</name>
</gene>
<evidence type="ECO:0000313" key="9">
    <source>
        <dbReference type="EMBL" id="CAB3995685.1"/>
    </source>
</evidence>
<dbReference type="PROSITE" id="PS50837">
    <property type="entry name" value="NACHT"/>
    <property type="match status" value="1"/>
</dbReference>
<evidence type="ECO:0000256" key="5">
    <source>
        <dbReference type="ARBA" id="ARBA00022741"/>
    </source>
</evidence>
<feature type="region of interest" description="Disordered" evidence="7">
    <location>
        <begin position="117"/>
        <end position="136"/>
    </location>
</feature>